<accession>A0A176TD76</accession>
<reference evidence="2 3" key="1">
    <citation type="submission" date="2016-02" db="EMBL/GenBank/DDBJ databases">
        <title>Draft genome sequence of Polaribacter atrinae KACC17473.</title>
        <authorList>
            <person name="Shin S.-K."/>
            <person name="Yi H."/>
        </authorList>
    </citation>
    <scope>NUCLEOTIDE SEQUENCE [LARGE SCALE GENOMIC DNA]</scope>
    <source>
        <strain evidence="2 3">KACC 17473</strain>
    </source>
</reference>
<dbReference type="EMBL" id="LVWE01000010">
    <property type="protein sequence ID" value="OAD45810.1"/>
    <property type="molecule type" value="Genomic_DNA"/>
</dbReference>
<keyword evidence="3" id="KW-1185">Reference proteome</keyword>
<keyword evidence="1" id="KW-0732">Signal</keyword>
<dbReference type="RefSeq" id="WP_068448769.1">
    <property type="nucleotide sequence ID" value="NZ_CP150660.1"/>
</dbReference>
<evidence type="ECO:0008006" key="4">
    <source>
        <dbReference type="Google" id="ProtNLM"/>
    </source>
</evidence>
<organism evidence="2 3">
    <name type="scientific">Polaribacter atrinae</name>
    <dbReference type="NCBI Taxonomy" id="1333662"/>
    <lineage>
        <taxon>Bacteria</taxon>
        <taxon>Pseudomonadati</taxon>
        <taxon>Bacteroidota</taxon>
        <taxon>Flavobacteriia</taxon>
        <taxon>Flavobacteriales</taxon>
        <taxon>Flavobacteriaceae</taxon>
    </lineage>
</organism>
<dbReference type="Pfam" id="PF13715">
    <property type="entry name" value="CarbopepD_reg_2"/>
    <property type="match status" value="1"/>
</dbReference>
<name>A0A176TD76_9FLAO</name>
<feature type="signal peptide" evidence="1">
    <location>
        <begin position="1"/>
        <end position="19"/>
    </location>
</feature>
<evidence type="ECO:0000256" key="1">
    <source>
        <dbReference type="SAM" id="SignalP"/>
    </source>
</evidence>
<gene>
    <name evidence="2" type="ORF">LPB303_05850</name>
</gene>
<dbReference type="Gene3D" id="2.60.40.1120">
    <property type="entry name" value="Carboxypeptidase-like, regulatory domain"/>
    <property type="match status" value="1"/>
</dbReference>
<dbReference type="InterPro" id="IPR008969">
    <property type="entry name" value="CarboxyPept-like_regulatory"/>
</dbReference>
<dbReference type="AlphaFoldDB" id="A0A176TD76"/>
<dbReference type="InterPro" id="IPR043741">
    <property type="entry name" value="DUF5686"/>
</dbReference>
<proteinExistence type="predicted"/>
<sequence length="836" mass="95939">MKIKFALFYTLLFSISLLAQTKVKGIITDTNNTPLPYCSIQFNGSIEGTTSDENGGFYIESKETWKELEISFIGFETQIVPLAQRVSYNLKIVLEEETDALDEIIIATGKQPKKNNPAIDILRKIWAQKRKNGLSHFNQYAYKKYQKVEFDLNTIDDKLKEKKIFKGLEFVFKDVDTSSVTGKTFLPVFLNESLAQVYGDNTINKEKEVLIANQNSGFSKDQQLIDYVDDLYAEYNIYDNYLKIFDKSFVSPLSKTGINNYNYVLADSSFIGKKWCYNIIYYPRRQNELTFKGNFWVSDSTYAVKEINLQVVKNANINWVKDVYIEQEFELLNDSIFVLKRDYLLSDFALSKKDKSRGVYGKKTTIYKDYVFNKPLEDESFYDKKVFNPSNDSIYSKSRDFWDKNRLEELNENEKGIYKLIDTLKTVKKFKNINKAVQTMYSGYFEIESLNIDYGPIFSTFGYNDVEGLRVRVGGRTYKSSNDLFRLEAYTAYGLKDKNLKYGFQAKWLLNEKNRFIITGGKKNDIEQIGATLTANTDVLGRSDGSSSLIGTGTNDKLTKINITTLTGEIEPTPNLILKLSANYKTLGSASDSFSLDYNDVNASDGISSNIRQLETVFSMGYYPKRKMSGFGVQREPANTNYTQYFMQVTRGTKDIFNSDFNYTKAQVSLFKLWEIGGLGRLRTSLEMGQTFGEVPLGLLSVAPGNQTYFIFNNTFNLLNFYEFVTDRYASFHLEHNFNGRIFSRIPLLKKTKLRTVIGFKTFLGDISDKNIALNTTGNSFQIPLTAPSQEPYYEYSVGVANIFKILRVDFNFRGNYFDNSEARKFGITAGLRFNF</sequence>
<evidence type="ECO:0000313" key="3">
    <source>
        <dbReference type="Proteomes" id="UP000076923"/>
    </source>
</evidence>
<dbReference type="SUPFAM" id="SSF49464">
    <property type="entry name" value="Carboxypeptidase regulatory domain-like"/>
    <property type="match status" value="1"/>
</dbReference>
<dbReference type="Proteomes" id="UP000076923">
    <property type="component" value="Unassembled WGS sequence"/>
</dbReference>
<dbReference type="OrthoDB" id="983143at2"/>
<dbReference type="STRING" id="1333662.LPB303_05850"/>
<protein>
    <recommendedName>
        <fullName evidence="4">Carboxypeptidase-like regulatory domain-containing protein</fullName>
    </recommendedName>
</protein>
<feature type="chain" id="PRO_5008049825" description="Carboxypeptidase-like regulatory domain-containing protein" evidence="1">
    <location>
        <begin position="20"/>
        <end position="836"/>
    </location>
</feature>
<dbReference type="Pfam" id="PF18939">
    <property type="entry name" value="DUF5686"/>
    <property type="match status" value="1"/>
</dbReference>
<evidence type="ECO:0000313" key="2">
    <source>
        <dbReference type="EMBL" id="OAD45810.1"/>
    </source>
</evidence>
<comment type="caution">
    <text evidence="2">The sequence shown here is derived from an EMBL/GenBank/DDBJ whole genome shotgun (WGS) entry which is preliminary data.</text>
</comment>